<dbReference type="KEGG" id="foc:113210967"/>
<feature type="domain" description="Potassium channel" evidence="11">
    <location>
        <begin position="402"/>
        <end position="495"/>
    </location>
</feature>
<evidence type="ECO:0000256" key="4">
    <source>
        <dbReference type="ARBA" id="ARBA00022989"/>
    </source>
</evidence>
<dbReference type="AlphaFoldDB" id="A0A6J1SVN1"/>
<evidence type="ECO:0000256" key="2">
    <source>
        <dbReference type="ARBA" id="ARBA00022448"/>
    </source>
</evidence>
<evidence type="ECO:0000256" key="3">
    <source>
        <dbReference type="ARBA" id="ARBA00022692"/>
    </source>
</evidence>
<keyword evidence="2 8" id="KW-0813">Transport</keyword>
<protein>
    <submittedName>
        <fullName evidence="13">Uncharacterized protein LOC113210967</fullName>
    </submittedName>
</protein>
<feature type="transmembrane region" description="Helical" evidence="10">
    <location>
        <begin position="243"/>
        <end position="264"/>
    </location>
</feature>
<evidence type="ECO:0000256" key="1">
    <source>
        <dbReference type="ARBA" id="ARBA00004141"/>
    </source>
</evidence>
<evidence type="ECO:0000313" key="13">
    <source>
        <dbReference type="RefSeq" id="XP_026284963.1"/>
    </source>
</evidence>
<name>A0A6J1SVN1_FRAOC</name>
<dbReference type="SUPFAM" id="SSF81324">
    <property type="entry name" value="Voltage-gated potassium channels"/>
    <property type="match status" value="2"/>
</dbReference>
<feature type="transmembrane region" description="Helical" evidence="10">
    <location>
        <begin position="422"/>
        <end position="447"/>
    </location>
</feature>
<dbReference type="Gene3D" id="1.10.287.70">
    <property type="match status" value="1"/>
</dbReference>
<dbReference type="InterPro" id="IPR003280">
    <property type="entry name" value="2pore_dom_K_chnl"/>
</dbReference>
<dbReference type="GeneID" id="113210967"/>
<organism evidence="12 13">
    <name type="scientific">Frankliniella occidentalis</name>
    <name type="common">Western flower thrips</name>
    <name type="synonym">Euthrips occidentalis</name>
    <dbReference type="NCBI Taxonomy" id="133901"/>
    <lineage>
        <taxon>Eukaryota</taxon>
        <taxon>Metazoa</taxon>
        <taxon>Ecdysozoa</taxon>
        <taxon>Arthropoda</taxon>
        <taxon>Hexapoda</taxon>
        <taxon>Insecta</taxon>
        <taxon>Pterygota</taxon>
        <taxon>Neoptera</taxon>
        <taxon>Paraneoptera</taxon>
        <taxon>Thysanoptera</taxon>
        <taxon>Terebrantia</taxon>
        <taxon>Thripoidea</taxon>
        <taxon>Thripidae</taxon>
        <taxon>Frankliniella</taxon>
    </lineage>
</organism>
<feature type="transmembrane region" description="Helical" evidence="10">
    <location>
        <begin position="468"/>
        <end position="492"/>
    </location>
</feature>
<keyword evidence="7 8" id="KW-0407">Ion channel</keyword>
<keyword evidence="4 10" id="KW-1133">Transmembrane helix</keyword>
<sequence>MIAHIPAPGPGPHAHLNGGCKTGVGASRGPSVGGKVPPPVRTVSLKKPLSGDAKQPPHGATASRRSSGCDDHERPRCTPGSFALDLLKNLGVCLLVVLYLMFGAFVFLALNEDLWDPHVIPVVSGTTSNTNGSQQLAAEPQQHLTPLQLAIQDSRTRTIERIWDITVNLNILYRDNWTELAGREIERFQHQVAEQLAEEARQSRRERRHAEVAHAHPLQAPPAALTLHRPRLRPAFHHHSVRWNFAQAFLFSLTVITTIGYGSFTPLTQVGKGVTMVYAALGIPLMLLYLSAVGGLLARCARGVFTRAVCCCLCSKCGYCCYDEDRMLERERRLRRQRELKMQQQQQQQQQQQMLFASQSAYFVDVRGSYPGGHTCGRSPRAGARRPFSGSVLAPVLLCGSIMLVYVVGGALALWLMQAFHFLDSVFFCFMSLTTIGFGNLVPGAAVGSTSGAAGVTSTRIGRPNADVILWFCSVYILIGMALTTMCCNVVYTVLLHAIQHAGRQVVAQRKTKHIKC</sequence>
<dbReference type="Pfam" id="PF07885">
    <property type="entry name" value="Ion_trans_2"/>
    <property type="match status" value="2"/>
</dbReference>
<dbReference type="GO" id="GO:0005886">
    <property type="term" value="C:plasma membrane"/>
    <property type="evidence" value="ECO:0007669"/>
    <property type="project" value="TreeGrafter"/>
</dbReference>
<keyword evidence="6 10" id="KW-0472">Membrane</keyword>
<keyword evidence="12" id="KW-1185">Reference proteome</keyword>
<dbReference type="OrthoDB" id="297496at2759"/>
<feature type="domain" description="Potassium channel" evidence="11">
    <location>
        <begin position="241"/>
        <end position="297"/>
    </location>
</feature>
<dbReference type="GO" id="GO:0022841">
    <property type="term" value="F:potassium ion leak channel activity"/>
    <property type="evidence" value="ECO:0007669"/>
    <property type="project" value="TreeGrafter"/>
</dbReference>
<keyword evidence="5 8" id="KW-0406">Ion transport</keyword>
<reference evidence="13" key="1">
    <citation type="submission" date="2025-08" db="UniProtKB">
        <authorList>
            <consortium name="RefSeq"/>
        </authorList>
    </citation>
    <scope>IDENTIFICATION</scope>
    <source>
        <tissue evidence="13">Whole organism</tissue>
    </source>
</reference>
<comment type="subcellular location">
    <subcellularLocation>
        <location evidence="1">Membrane</location>
        <topology evidence="1">Multi-pass membrane protein</topology>
    </subcellularLocation>
</comment>
<dbReference type="PRINTS" id="PR01333">
    <property type="entry name" value="2POREKCHANEL"/>
</dbReference>
<keyword evidence="3 8" id="KW-0812">Transmembrane</keyword>
<dbReference type="GO" id="GO:0030322">
    <property type="term" value="P:stabilization of membrane potential"/>
    <property type="evidence" value="ECO:0007669"/>
    <property type="project" value="TreeGrafter"/>
</dbReference>
<feature type="transmembrane region" description="Helical" evidence="10">
    <location>
        <begin position="276"/>
        <end position="298"/>
    </location>
</feature>
<feature type="transmembrane region" description="Helical" evidence="10">
    <location>
        <begin position="89"/>
        <end position="110"/>
    </location>
</feature>
<evidence type="ECO:0000256" key="7">
    <source>
        <dbReference type="ARBA" id="ARBA00023303"/>
    </source>
</evidence>
<dbReference type="InterPro" id="IPR013099">
    <property type="entry name" value="K_chnl_dom"/>
</dbReference>
<dbReference type="GO" id="GO:0015271">
    <property type="term" value="F:outward rectifier potassium channel activity"/>
    <property type="evidence" value="ECO:0007669"/>
    <property type="project" value="TreeGrafter"/>
</dbReference>
<dbReference type="Proteomes" id="UP000504606">
    <property type="component" value="Unplaced"/>
</dbReference>
<evidence type="ECO:0000259" key="11">
    <source>
        <dbReference type="Pfam" id="PF07885"/>
    </source>
</evidence>
<proteinExistence type="inferred from homology"/>
<gene>
    <name evidence="13" type="primary">LOC113210967</name>
</gene>
<feature type="transmembrane region" description="Helical" evidence="10">
    <location>
        <begin position="392"/>
        <end position="416"/>
    </location>
</feature>
<evidence type="ECO:0000256" key="9">
    <source>
        <dbReference type="SAM" id="MobiDB-lite"/>
    </source>
</evidence>
<accession>A0A6J1SVN1</accession>
<evidence type="ECO:0000256" key="5">
    <source>
        <dbReference type="ARBA" id="ARBA00023065"/>
    </source>
</evidence>
<comment type="similarity">
    <text evidence="8">Belongs to the two pore domain potassium channel (TC 1.A.1.8) family.</text>
</comment>
<feature type="region of interest" description="Disordered" evidence="9">
    <location>
        <begin position="1"/>
        <end position="74"/>
    </location>
</feature>
<dbReference type="PANTHER" id="PTHR11003">
    <property type="entry name" value="POTASSIUM CHANNEL, SUBFAMILY K"/>
    <property type="match status" value="1"/>
</dbReference>
<dbReference type="RefSeq" id="XP_026284963.1">
    <property type="nucleotide sequence ID" value="XM_026429178.2"/>
</dbReference>
<dbReference type="PANTHER" id="PTHR11003:SF257">
    <property type="entry name" value="POTASSIUM CHANNEL DOMAIN-CONTAINING PROTEIN"/>
    <property type="match status" value="1"/>
</dbReference>
<evidence type="ECO:0000313" key="12">
    <source>
        <dbReference type="Proteomes" id="UP000504606"/>
    </source>
</evidence>
<evidence type="ECO:0000256" key="6">
    <source>
        <dbReference type="ARBA" id="ARBA00023136"/>
    </source>
</evidence>
<evidence type="ECO:0000256" key="8">
    <source>
        <dbReference type="RuleBase" id="RU003857"/>
    </source>
</evidence>
<evidence type="ECO:0000256" key="10">
    <source>
        <dbReference type="SAM" id="Phobius"/>
    </source>
</evidence>